<name>A0A0S8JC10_UNCT6</name>
<accession>A0A0S8JC10</accession>
<dbReference type="AlphaFoldDB" id="A0A0S8JC10"/>
<comment type="caution">
    <text evidence="2">The sequence shown here is derived from an EMBL/GenBank/DDBJ whole genome shotgun (WGS) entry which is preliminary data.</text>
</comment>
<evidence type="ECO:0000256" key="1">
    <source>
        <dbReference type="SAM" id="SignalP"/>
    </source>
</evidence>
<dbReference type="EMBL" id="LJVA01000146">
    <property type="protein sequence ID" value="KPL06396.1"/>
    <property type="molecule type" value="Genomic_DNA"/>
</dbReference>
<dbReference type="Gene3D" id="2.160.20.10">
    <property type="entry name" value="Single-stranded right-handed beta-helix, Pectin lyase-like"/>
    <property type="match status" value="1"/>
</dbReference>
<keyword evidence="1" id="KW-0732">Signal</keyword>
<evidence type="ECO:0000313" key="3">
    <source>
        <dbReference type="Proteomes" id="UP000051035"/>
    </source>
</evidence>
<dbReference type="InterPro" id="IPR011050">
    <property type="entry name" value="Pectin_lyase_fold/virulence"/>
</dbReference>
<dbReference type="InterPro" id="IPR012334">
    <property type="entry name" value="Pectin_lyas_fold"/>
</dbReference>
<organism evidence="2 3">
    <name type="scientific">candidate division TA06 bacterium SM1_40</name>
    <dbReference type="NCBI Taxonomy" id="1703773"/>
    <lineage>
        <taxon>Bacteria</taxon>
        <taxon>Bacteria division TA06</taxon>
    </lineage>
</organism>
<protein>
    <recommendedName>
        <fullName evidence="4">Right handed beta helix domain-containing protein</fullName>
    </recommendedName>
</protein>
<feature type="chain" id="PRO_5006648865" description="Right handed beta helix domain-containing protein" evidence="1">
    <location>
        <begin position="23"/>
        <end position="187"/>
    </location>
</feature>
<dbReference type="SUPFAM" id="SSF51126">
    <property type="entry name" value="Pectin lyase-like"/>
    <property type="match status" value="1"/>
</dbReference>
<feature type="non-terminal residue" evidence="2">
    <location>
        <position position="187"/>
    </location>
</feature>
<feature type="signal peptide" evidence="1">
    <location>
        <begin position="1"/>
        <end position="22"/>
    </location>
</feature>
<reference evidence="2 3" key="1">
    <citation type="journal article" date="2015" name="Microbiome">
        <title>Genomic resolution of linkages in carbon, nitrogen, and sulfur cycling among widespread estuary sediment bacteria.</title>
        <authorList>
            <person name="Baker B.J."/>
            <person name="Lazar C.S."/>
            <person name="Teske A.P."/>
            <person name="Dick G.J."/>
        </authorList>
    </citation>
    <scope>NUCLEOTIDE SEQUENCE [LARGE SCALE GENOMIC DNA]</scope>
    <source>
        <strain evidence="2">SM1_40</strain>
    </source>
</reference>
<evidence type="ECO:0000313" key="2">
    <source>
        <dbReference type="EMBL" id="KPL06396.1"/>
    </source>
</evidence>
<sequence length="187" mass="18910">MRTLTGFACATLVLGLASSVVATTWYVPSQCPTIQAGIDSASAGDTVLVAAGTYTGDGNRNIDFSGKGILLTSESGPEATIIDCGGVARGFYISTDEDTTTVVRRFTVRNGSWVVGAGFYINLASPIIEGNIITENEGGNGGAAIECLSSYAIIRKNRISGNTSSGDGGGAIVCSGGAVTIVGNLIT</sequence>
<dbReference type="Proteomes" id="UP000051035">
    <property type="component" value="Unassembled WGS sequence"/>
</dbReference>
<gene>
    <name evidence="2" type="ORF">AMJ71_09805</name>
</gene>
<evidence type="ECO:0008006" key="4">
    <source>
        <dbReference type="Google" id="ProtNLM"/>
    </source>
</evidence>
<proteinExistence type="predicted"/>